<name>K2QKF0_9HYPH</name>
<gene>
    <name evidence="1" type="ORF">QWE_00825</name>
</gene>
<protein>
    <submittedName>
        <fullName evidence="1">Uncharacterized protein</fullName>
    </submittedName>
</protein>
<sequence>MKILERRLIFSRKTRQGFVGGFIVLGHGGLIAGVGEERLVAWVPSSSKSILAKRGAIETEFR</sequence>
<reference evidence="1 2" key="1">
    <citation type="journal article" date="2012" name="J. Bacteriol.">
        <title>Draft Genome Sequence of Agrobacterium albertimagni Strain AOL15.</title>
        <authorList>
            <person name="Trimble W.L."/>
            <person name="Phung le T."/>
            <person name="Meyer F."/>
            <person name="Gilbert J.A."/>
            <person name="Silver S."/>
        </authorList>
    </citation>
    <scope>NUCLEOTIDE SEQUENCE [LARGE SCALE GENOMIC DNA]</scope>
    <source>
        <strain evidence="1 2">AOL15</strain>
    </source>
</reference>
<evidence type="ECO:0000313" key="1">
    <source>
        <dbReference type="EMBL" id="EKF61701.1"/>
    </source>
</evidence>
<accession>K2QKF0</accession>
<organism evidence="1 2">
    <name type="scientific">Agrobacterium albertimagni AOL15</name>
    <dbReference type="NCBI Taxonomy" id="1156935"/>
    <lineage>
        <taxon>Bacteria</taxon>
        <taxon>Pseudomonadati</taxon>
        <taxon>Pseudomonadota</taxon>
        <taxon>Alphaproteobacteria</taxon>
        <taxon>Hyphomicrobiales</taxon>
        <taxon>Rhizobiaceae</taxon>
        <taxon>Rhizobium/Agrobacterium group</taxon>
        <taxon>Agrobacterium</taxon>
    </lineage>
</organism>
<dbReference type="Proteomes" id="UP000007123">
    <property type="component" value="Unassembled WGS sequence"/>
</dbReference>
<dbReference type="EMBL" id="ALJF01000001">
    <property type="protein sequence ID" value="EKF61701.1"/>
    <property type="molecule type" value="Genomic_DNA"/>
</dbReference>
<dbReference type="AlphaFoldDB" id="K2QKF0"/>
<comment type="caution">
    <text evidence="1">The sequence shown here is derived from an EMBL/GenBank/DDBJ whole genome shotgun (WGS) entry which is preliminary data.</text>
</comment>
<dbReference type="PATRIC" id="fig|1156935.5.peg.163"/>
<keyword evidence="2" id="KW-1185">Reference proteome</keyword>
<evidence type="ECO:0000313" key="2">
    <source>
        <dbReference type="Proteomes" id="UP000007123"/>
    </source>
</evidence>
<proteinExistence type="predicted"/>